<protein>
    <recommendedName>
        <fullName evidence="2">EamA domain-containing protein</fullName>
    </recommendedName>
</protein>
<evidence type="ECO:0000259" key="2">
    <source>
        <dbReference type="Pfam" id="PF00892"/>
    </source>
</evidence>
<feature type="transmembrane region" description="Helical" evidence="1">
    <location>
        <begin position="149"/>
        <end position="170"/>
    </location>
</feature>
<evidence type="ECO:0000313" key="4">
    <source>
        <dbReference type="EMBL" id="GIZ92361.1"/>
    </source>
</evidence>
<feature type="transmembrane region" description="Helical" evidence="1">
    <location>
        <begin position="76"/>
        <end position="96"/>
    </location>
</feature>
<dbReference type="PANTHER" id="PTHR22911:SF103">
    <property type="entry name" value="BLR2811 PROTEIN"/>
    <property type="match status" value="1"/>
</dbReference>
<keyword evidence="1" id="KW-0812">Transmembrane</keyword>
<dbReference type="GO" id="GO:0016020">
    <property type="term" value="C:membrane"/>
    <property type="evidence" value="ECO:0007669"/>
    <property type="project" value="InterPro"/>
</dbReference>
<feature type="domain" description="EamA" evidence="2">
    <location>
        <begin position="11"/>
        <end position="143"/>
    </location>
</feature>
<dbReference type="EMBL" id="BPMT01000004">
    <property type="protein sequence ID" value="GIZ92361.1"/>
    <property type="molecule type" value="Genomic_DNA"/>
</dbReference>
<sequence>MILSERSRPGLAILLILAAGLLLSSQDALAKTLTLSYPLLLVVCLRYLAQSLLMLLVFAPRLGLDLLRTRRPLLQLARGLSLVGVTLLFYGGLRYIPLGEATAVIFLAPLVVVALSVLWLKERVGRGVWLSIGGSMLGVLLIVRPGGALFTPAILLPLGAACCFGLYQLLTRRLSASDHPATSNFITALVGTLGTGLLLPWTWQLPQWHDLLLMAALGALAMSGHMLLTHAYRYGSAASLAPFTYGQILTATLIGALAFDHLPDTWAVLGMAVIMLSGAALAWSQNRK</sequence>
<feature type="transmembrane region" description="Helical" evidence="1">
    <location>
        <begin position="127"/>
        <end position="143"/>
    </location>
</feature>
<keyword evidence="1" id="KW-0472">Membrane</keyword>
<feature type="domain" description="EamA" evidence="2">
    <location>
        <begin position="153"/>
        <end position="277"/>
    </location>
</feature>
<comment type="caution">
    <text evidence="3">The sequence shown here is derived from an EMBL/GenBank/DDBJ whole genome shotgun (WGS) entry which is preliminary data.</text>
</comment>
<feature type="transmembrane region" description="Helical" evidence="1">
    <location>
        <begin position="102"/>
        <end position="120"/>
    </location>
</feature>
<evidence type="ECO:0000313" key="3">
    <source>
        <dbReference type="EMBL" id="GIZ88020.1"/>
    </source>
</evidence>
<evidence type="ECO:0000313" key="6">
    <source>
        <dbReference type="Proteomes" id="UP000887228"/>
    </source>
</evidence>
<organism evidence="3 5">
    <name type="scientific">Aquipseudomonas alcaligenes</name>
    <name type="common">Pseudomonas alcaligenes</name>
    <dbReference type="NCBI Taxonomy" id="43263"/>
    <lineage>
        <taxon>Bacteria</taxon>
        <taxon>Pseudomonadati</taxon>
        <taxon>Pseudomonadota</taxon>
        <taxon>Gammaproteobacteria</taxon>
        <taxon>Pseudomonadales</taxon>
        <taxon>Pseudomonadaceae</taxon>
        <taxon>Aquipseudomonas</taxon>
    </lineage>
</organism>
<keyword evidence="1" id="KW-1133">Transmembrane helix</keyword>
<feature type="transmembrane region" description="Helical" evidence="1">
    <location>
        <begin position="40"/>
        <end position="64"/>
    </location>
</feature>
<dbReference type="Pfam" id="PF00892">
    <property type="entry name" value="EamA"/>
    <property type="match status" value="2"/>
</dbReference>
<feature type="transmembrane region" description="Helical" evidence="1">
    <location>
        <begin position="182"/>
        <end position="202"/>
    </location>
</feature>
<dbReference type="Proteomes" id="UP000887212">
    <property type="component" value="Unassembled WGS sequence"/>
</dbReference>
<dbReference type="PANTHER" id="PTHR22911">
    <property type="entry name" value="ACYL-MALONYL CONDENSING ENZYME-RELATED"/>
    <property type="match status" value="1"/>
</dbReference>
<feature type="transmembrane region" description="Helical" evidence="1">
    <location>
        <begin position="240"/>
        <end position="259"/>
    </location>
</feature>
<accession>A0AA37FL87</accession>
<evidence type="ECO:0000256" key="1">
    <source>
        <dbReference type="SAM" id="Phobius"/>
    </source>
</evidence>
<proteinExistence type="predicted"/>
<dbReference type="InterPro" id="IPR000620">
    <property type="entry name" value="EamA_dom"/>
</dbReference>
<dbReference type="EMBL" id="BPMS01000004">
    <property type="protein sequence ID" value="GIZ88020.1"/>
    <property type="molecule type" value="Genomic_DNA"/>
</dbReference>
<feature type="transmembrane region" description="Helical" evidence="1">
    <location>
        <begin position="208"/>
        <end position="228"/>
    </location>
</feature>
<dbReference type="InterPro" id="IPR037185">
    <property type="entry name" value="EmrE-like"/>
</dbReference>
<dbReference type="AlphaFoldDB" id="A0AA37FL87"/>
<dbReference type="Proteomes" id="UP000887228">
    <property type="component" value="Unassembled WGS sequence"/>
</dbReference>
<name>A0AA37FL87_AQUAC</name>
<reference evidence="3 6" key="1">
    <citation type="submission" date="2021-07" db="EMBL/GenBank/DDBJ databases">
        <title>Whole genome sequencing of carbapenem-resistant Pseudomonas spp. isolated in Japan.</title>
        <authorList>
            <person name="Suzuki M."/>
            <person name="Maehana S."/>
            <person name="Kitasato H."/>
        </authorList>
    </citation>
    <scope>NUCLEOTIDE SEQUENCE</scope>
    <source>
        <strain evidence="3">KAM435</strain>
        <strain evidence="4 6">KAM436</strain>
    </source>
</reference>
<feature type="transmembrane region" description="Helical" evidence="1">
    <location>
        <begin position="265"/>
        <end position="283"/>
    </location>
</feature>
<dbReference type="SUPFAM" id="SSF103481">
    <property type="entry name" value="Multidrug resistance efflux transporter EmrE"/>
    <property type="match status" value="2"/>
</dbReference>
<evidence type="ECO:0000313" key="5">
    <source>
        <dbReference type="Proteomes" id="UP000887212"/>
    </source>
</evidence>
<gene>
    <name evidence="3" type="ORF">KAM435_13470</name>
    <name evidence="4" type="ORF">KAM436_13290</name>
</gene>